<evidence type="ECO:0000313" key="2">
    <source>
        <dbReference type="Proteomes" id="UP000324629"/>
    </source>
</evidence>
<evidence type="ECO:0008006" key="3">
    <source>
        <dbReference type="Google" id="ProtNLM"/>
    </source>
</evidence>
<accession>A0A5J4NW82</accession>
<protein>
    <recommendedName>
        <fullName evidence="3">Integrase catalytic domain-containing protein</fullName>
    </recommendedName>
</protein>
<keyword evidence="2" id="KW-1185">Reference proteome</keyword>
<dbReference type="EMBL" id="QNGE01000594">
    <property type="protein sequence ID" value="KAA3679905.1"/>
    <property type="molecule type" value="Genomic_DNA"/>
</dbReference>
<dbReference type="InterPro" id="IPR050951">
    <property type="entry name" value="Retrovirus_Pol_polyprotein"/>
</dbReference>
<name>A0A5J4NW82_9TREM</name>
<evidence type="ECO:0000313" key="1">
    <source>
        <dbReference type="EMBL" id="KAA3679905.1"/>
    </source>
</evidence>
<dbReference type="InterPro" id="IPR036397">
    <property type="entry name" value="RNaseH_sf"/>
</dbReference>
<dbReference type="PANTHER" id="PTHR37984">
    <property type="entry name" value="PROTEIN CBG26694"/>
    <property type="match status" value="1"/>
</dbReference>
<comment type="caution">
    <text evidence="1">The sequence shown here is derived from an EMBL/GenBank/DDBJ whole genome shotgun (WGS) entry which is preliminary data.</text>
</comment>
<dbReference type="AlphaFoldDB" id="A0A5J4NW82"/>
<sequence length="245" mass="28199">MNLLETVLVMQQLASGSQLLQNLRRYLRKDCHNGRMDYPSVVNPYILLGKDFVNKCRFAHEISSPYHTQSNGKAESAVKEAKKIMKKCLATNEDPYLVLLEHRNTPSADIELSPVQRLSWRRTKTRIPLVENALDPYQTPWTVTRQRLKKRMEGEALIYDRGSRELPQLAEEARPHFLGNAADVVRSSRQQTTTVLLTPVNDYMSRRSLQMQNTGGTEIVERYFDCGQVVDSFRLINLEFTSNLL</sequence>
<dbReference type="InterPro" id="IPR012337">
    <property type="entry name" value="RNaseH-like_sf"/>
</dbReference>
<organism evidence="1 2">
    <name type="scientific">Paragonimus westermani</name>
    <dbReference type="NCBI Taxonomy" id="34504"/>
    <lineage>
        <taxon>Eukaryota</taxon>
        <taxon>Metazoa</taxon>
        <taxon>Spiralia</taxon>
        <taxon>Lophotrochozoa</taxon>
        <taxon>Platyhelminthes</taxon>
        <taxon>Trematoda</taxon>
        <taxon>Digenea</taxon>
        <taxon>Plagiorchiida</taxon>
        <taxon>Troglotremata</taxon>
        <taxon>Troglotrematidae</taxon>
        <taxon>Paragonimus</taxon>
    </lineage>
</organism>
<dbReference type="Proteomes" id="UP000324629">
    <property type="component" value="Unassembled WGS sequence"/>
</dbReference>
<dbReference type="GO" id="GO:0003676">
    <property type="term" value="F:nucleic acid binding"/>
    <property type="evidence" value="ECO:0007669"/>
    <property type="project" value="InterPro"/>
</dbReference>
<reference evidence="1 2" key="1">
    <citation type="journal article" date="2019" name="Gigascience">
        <title>Whole-genome sequence of the oriental lung fluke Paragonimus westermani.</title>
        <authorList>
            <person name="Oey H."/>
            <person name="Zakrzewski M."/>
            <person name="Narain K."/>
            <person name="Devi K.R."/>
            <person name="Agatsuma T."/>
            <person name="Nawaratna S."/>
            <person name="Gobert G.N."/>
            <person name="Jones M.K."/>
            <person name="Ragan M.A."/>
            <person name="McManus D.P."/>
            <person name="Krause L."/>
        </authorList>
    </citation>
    <scope>NUCLEOTIDE SEQUENCE [LARGE SCALE GENOMIC DNA]</scope>
    <source>
        <strain evidence="1 2">IND2009</strain>
    </source>
</reference>
<dbReference type="PANTHER" id="PTHR37984:SF8">
    <property type="entry name" value="CCHC-TYPE DOMAIN-CONTAINING PROTEIN"/>
    <property type="match status" value="1"/>
</dbReference>
<dbReference type="SUPFAM" id="SSF53098">
    <property type="entry name" value="Ribonuclease H-like"/>
    <property type="match status" value="1"/>
</dbReference>
<gene>
    <name evidence="1" type="ORF">DEA37_0012773</name>
</gene>
<proteinExistence type="predicted"/>
<dbReference type="Gene3D" id="3.30.420.10">
    <property type="entry name" value="Ribonuclease H-like superfamily/Ribonuclease H"/>
    <property type="match status" value="1"/>
</dbReference>